<dbReference type="Gene3D" id="4.10.280.10">
    <property type="entry name" value="Helix-loop-helix DNA-binding domain"/>
    <property type="match status" value="1"/>
</dbReference>
<dbReference type="PANTHER" id="PTHR45959">
    <property type="entry name" value="BHLH TRANSCRIPTION FACTOR"/>
    <property type="match status" value="1"/>
</dbReference>
<comment type="subcellular location">
    <subcellularLocation>
        <location evidence="1">Nucleus</location>
    </subcellularLocation>
</comment>
<dbReference type="SUPFAM" id="SSF47459">
    <property type="entry name" value="HLH, helix-loop-helix DNA-binding domain"/>
    <property type="match status" value="1"/>
</dbReference>
<evidence type="ECO:0000256" key="1">
    <source>
        <dbReference type="ARBA" id="ARBA00004123"/>
    </source>
</evidence>
<feature type="coiled-coil region" evidence="5">
    <location>
        <begin position="21"/>
        <end position="48"/>
    </location>
</feature>
<evidence type="ECO:0000313" key="8">
    <source>
        <dbReference type="Proteomes" id="UP000596660"/>
    </source>
</evidence>
<evidence type="ECO:0000256" key="3">
    <source>
        <dbReference type="ARBA" id="ARBA00023163"/>
    </source>
</evidence>
<keyword evidence="2" id="KW-0805">Transcription regulation</keyword>
<sequence length="163" mass="17891">MFISLSTIVPGLKKVDKTTVLTETIKYVKQLQEKVKVLEEKADEKKVVESMVVMVKSRKITVDNDNDNDSSSAMGDNCAGGSGGCNSNNGDGNNDENDTINLSSLPEIEVKKLGETLLLKVCCAKQKWILPKLYAELYKHDLCITHSNVTPFESLAIITIIAQ</sequence>
<evidence type="ECO:0000259" key="6">
    <source>
        <dbReference type="PROSITE" id="PS50888"/>
    </source>
</evidence>
<feature type="domain" description="BHLH" evidence="6">
    <location>
        <begin position="1"/>
        <end position="31"/>
    </location>
</feature>
<dbReference type="AlphaFoldDB" id="A0A803KYG4"/>
<dbReference type="PANTHER" id="PTHR45959:SF2">
    <property type="entry name" value="BHLH TRANSCRIPTION FACTOR"/>
    <property type="match status" value="1"/>
</dbReference>
<organism evidence="7 8">
    <name type="scientific">Chenopodium quinoa</name>
    <name type="common">Quinoa</name>
    <dbReference type="NCBI Taxonomy" id="63459"/>
    <lineage>
        <taxon>Eukaryota</taxon>
        <taxon>Viridiplantae</taxon>
        <taxon>Streptophyta</taxon>
        <taxon>Embryophyta</taxon>
        <taxon>Tracheophyta</taxon>
        <taxon>Spermatophyta</taxon>
        <taxon>Magnoliopsida</taxon>
        <taxon>eudicotyledons</taxon>
        <taxon>Gunneridae</taxon>
        <taxon>Pentapetalae</taxon>
        <taxon>Caryophyllales</taxon>
        <taxon>Chenopodiaceae</taxon>
        <taxon>Chenopodioideae</taxon>
        <taxon>Atripliceae</taxon>
        <taxon>Chenopodium</taxon>
    </lineage>
</organism>
<name>A0A803KYG4_CHEQI</name>
<dbReference type="Proteomes" id="UP000596660">
    <property type="component" value="Unplaced"/>
</dbReference>
<dbReference type="EnsemblPlants" id="AUR62004073-RA">
    <property type="protein sequence ID" value="AUR62004073-RA:cds"/>
    <property type="gene ID" value="AUR62004073"/>
</dbReference>
<evidence type="ECO:0000256" key="2">
    <source>
        <dbReference type="ARBA" id="ARBA00023015"/>
    </source>
</evidence>
<dbReference type="InterPro" id="IPR036638">
    <property type="entry name" value="HLH_DNA-bd_sf"/>
</dbReference>
<dbReference type="GO" id="GO:0005634">
    <property type="term" value="C:nucleus"/>
    <property type="evidence" value="ECO:0007669"/>
    <property type="project" value="UniProtKB-SubCell"/>
</dbReference>
<evidence type="ECO:0000256" key="4">
    <source>
        <dbReference type="ARBA" id="ARBA00023242"/>
    </source>
</evidence>
<protein>
    <recommendedName>
        <fullName evidence="6">BHLH domain-containing protein</fullName>
    </recommendedName>
</protein>
<dbReference type="PROSITE" id="PS50888">
    <property type="entry name" value="BHLH"/>
    <property type="match status" value="1"/>
</dbReference>
<reference evidence="7" key="2">
    <citation type="submission" date="2021-03" db="UniProtKB">
        <authorList>
            <consortium name="EnsemblPlants"/>
        </authorList>
    </citation>
    <scope>IDENTIFICATION</scope>
</reference>
<dbReference type="InterPro" id="IPR011598">
    <property type="entry name" value="bHLH_dom"/>
</dbReference>
<evidence type="ECO:0000313" key="7">
    <source>
        <dbReference type="EnsemblPlants" id="AUR62004073-RA:cds"/>
    </source>
</evidence>
<dbReference type="GO" id="GO:0046983">
    <property type="term" value="F:protein dimerization activity"/>
    <property type="evidence" value="ECO:0007669"/>
    <property type="project" value="InterPro"/>
</dbReference>
<dbReference type="Gramene" id="AUR62004073-RA">
    <property type="protein sequence ID" value="AUR62004073-RA:cds"/>
    <property type="gene ID" value="AUR62004073"/>
</dbReference>
<keyword evidence="8" id="KW-1185">Reference proteome</keyword>
<proteinExistence type="predicted"/>
<reference evidence="7" key="1">
    <citation type="journal article" date="2017" name="Nature">
        <title>The genome of Chenopodium quinoa.</title>
        <authorList>
            <person name="Jarvis D.E."/>
            <person name="Ho Y.S."/>
            <person name="Lightfoot D.J."/>
            <person name="Schmoeckel S.M."/>
            <person name="Li B."/>
            <person name="Borm T.J.A."/>
            <person name="Ohyanagi H."/>
            <person name="Mineta K."/>
            <person name="Michell C.T."/>
            <person name="Saber N."/>
            <person name="Kharbatia N.M."/>
            <person name="Rupper R.R."/>
            <person name="Sharp A.R."/>
            <person name="Dally N."/>
            <person name="Boughton B.A."/>
            <person name="Woo Y.H."/>
            <person name="Gao G."/>
            <person name="Schijlen E.G.W.M."/>
            <person name="Guo X."/>
            <person name="Momin A.A."/>
            <person name="Negrao S."/>
            <person name="Al-Babili S."/>
            <person name="Gehring C."/>
            <person name="Roessner U."/>
            <person name="Jung C."/>
            <person name="Murphy K."/>
            <person name="Arold S.T."/>
            <person name="Gojobori T."/>
            <person name="van der Linden C.G."/>
            <person name="van Loo E.N."/>
            <person name="Jellen E.N."/>
            <person name="Maughan P.J."/>
            <person name="Tester M."/>
        </authorList>
    </citation>
    <scope>NUCLEOTIDE SEQUENCE [LARGE SCALE GENOMIC DNA]</scope>
    <source>
        <strain evidence="7">cv. PI 614886</strain>
    </source>
</reference>
<dbReference type="InterPro" id="IPR052610">
    <property type="entry name" value="bHLH_transcription_regulator"/>
</dbReference>
<accession>A0A803KYG4</accession>
<evidence type="ECO:0000256" key="5">
    <source>
        <dbReference type="SAM" id="Coils"/>
    </source>
</evidence>
<keyword evidence="5" id="KW-0175">Coiled coil</keyword>
<keyword evidence="4" id="KW-0539">Nucleus</keyword>
<keyword evidence="3" id="KW-0804">Transcription</keyword>